<dbReference type="Pfam" id="PF12783">
    <property type="entry name" value="Sec7-like_HUS"/>
    <property type="match status" value="1"/>
</dbReference>
<feature type="compositionally biased region" description="Acidic residues" evidence="1">
    <location>
        <begin position="401"/>
        <end position="412"/>
    </location>
</feature>
<evidence type="ECO:0000256" key="1">
    <source>
        <dbReference type="SAM" id="MobiDB-lite"/>
    </source>
</evidence>
<feature type="compositionally biased region" description="Polar residues" evidence="1">
    <location>
        <begin position="1263"/>
        <end position="1281"/>
    </location>
</feature>
<dbReference type="InterPro" id="IPR032691">
    <property type="entry name" value="Mon2/Sec7/BIG1-like_HUS"/>
</dbReference>
<dbReference type="Pfam" id="PF01369">
    <property type="entry name" value="Sec7"/>
    <property type="match status" value="1"/>
</dbReference>
<evidence type="ECO:0000313" key="3">
    <source>
        <dbReference type="EMBL" id="CEH15023.1"/>
    </source>
</evidence>
<dbReference type="SUPFAM" id="SSF48425">
    <property type="entry name" value="Sec7 domain"/>
    <property type="match status" value="1"/>
</dbReference>
<dbReference type="PANTHER" id="PTHR10663">
    <property type="entry name" value="GUANYL-NUCLEOTIDE EXCHANGE FACTOR"/>
    <property type="match status" value="1"/>
</dbReference>
<dbReference type="InterPro" id="IPR023394">
    <property type="entry name" value="Sec7_C_sf"/>
</dbReference>
<sequence length="1754" mass="189703">MDHGNLATSFAPLSDVGAGGVQLDPLHLLHSEITTVTSALRKQLRVASSSSFLGSSSNSSSTGAGAIAPGTTSASLTRAAVAAAVASLEASTSSATDGAASSNGLTPATSHSARLTASAARPNQSLGSVILTSQSAAYAGDRDESLPGLLNGFTVLRAQLRAQQTLGDLPLLVLLAPFLRVILSPRTTGPITSAALQAVHRLLLYRIIKLPANHLDSASHSSSSFRAAQSAVAEIAHAVSHCRFEASDAAADELVLLRILAVMRELVCGDANRASGNEPLANILGDESICEMVETGLSMCCQTRLSDLLRKTAEQSMIAMARTLFSRLHAIPTTDDEAFAGDDGMSQVEPEHATLAADPVGEDKADDEKRMRRMTMPDPKSVAVPAAAAATLQELKAIGEAEADEEAEEEEEGGKAKGDAALPSDALAGHEAQDSPNYVAGEAHPTSADLANSDQMDMLGQVEPYGLPAIKEVLRVIISLLDPHNAQHTDTMRLLGLSMLCSIFEVSANSIARFPTLRASVQDSACKYLFQLTRSDHPIVLTLSLRAIAIIFETMREQVKLQSEYLLDYLLDRLAPAFPLALEPWSDEALPSLSNKASHPGAGRASSGKEARDGKQLAVPPPPPPPPQPRTSERAPATGEARELLLETLGLICRTHRPDSQASDSDIAVELWANFDCDVDCENLYEHLIRFLCRAIYASNPLHPTSEDSTQLFALDLLLTLVSHMSARQEALIDGSSPHSESHRSPSVDVQALSDSKIQKAELLAGAARFNAKPKDGLTFLQAQGLIDTSGRDGLSKAESIARFLKTCPRLDKKLLGDYISRPDNIEVLEAFIGLFDFRDKPVADAMREMLETFRLPGESQQINRITETFAKFYFAAGPPEIRSEDAVYVLAYSIIMLNTDLHSPQNRSRMTAEDYRRNLRGVNDGKDFDIEYLGTIYDSIRKREIVMPEEHVGQLGFDYTWKEILRRARTAGRLVSPVTSAFDKAMFTATWRPIVASIAHAFSSFHDELLLERAISGFRQCAVLAGTFDMGELFDFMLQGLASASGLLDGQVPGGGALTNNAEVEVDGQAITVSPLSVRFGANFKGQLAAVVLFTIAQGNAVNVRTGWSPIFEMLKNMFVSSLLPPSMSQMQDFAWPDDVDAGTHSVPIPLKPRKPLGPSPQDPRAQGGGLFSTLSSYLLSPYSSAQEPAAPDVTAEDVESSLCTLDCIASCRIDELWAQVLRLAGPSLLPALHALRDLADKTSIDQLRAASADPLRRVQDTDQSSSGRSTPTSHIASAGSTMRRQLAYEPASVFVLEILTTTACSADDQAMQEAWNIASGHISVLLQAPLSHHPMLIERAVVSLLRLIERVSPLAEGALRDQIFVTLDSLRSIPQELRQAVSSQLIAGLAQVLRSDPGFARSQTEWSLVLSLVTDQGATRNARSARRSISIIRQIAEERLMNDNFETVIHMLQDFALNADCTGWRAEEARSGQRRTLTEKKELAEYETACQERGLEAIEVLASVRTSVSRLLRTSRLPPSEAWCSTWITLMLSLAAQCVNGHRPARQAALTHLQRTVLAEEVLHDADPAELPLAQIFTIVLFPTLEELLKPAIYKKDPDLGPGGMQETRMRACALTCKAFLHYLGALASAGIDEGFQQLWLQLLDLLDRFMHASKKDQLTEAIPENLKNALLVMQASDLLVRPADANTADARTPQQSALWTLTADRLGRFMPTLLDDALASHEPREQSQGSAVRSEAESEDAGRQGEKGTSD</sequence>
<dbReference type="Pfam" id="PF23325">
    <property type="entry name" value="TPR_28"/>
    <property type="match status" value="1"/>
</dbReference>
<feature type="region of interest" description="Disordered" evidence="1">
    <location>
        <begin position="1146"/>
        <end position="1167"/>
    </location>
</feature>
<feature type="compositionally biased region" description="Basic and acidic residues" evidence="1">
    <location>
        <begin position="1737"/>
        <end position="1754"/>
    </location>
</feature>
<dbReference type="InterPro" id="IPR056604">
    <property type="entry name" value="GBF1-like_TPR"/>
</dbReference>
<feature type="region of interest" description="Disordered" evidence="1">
    <location>
        <begin position="1719"/>
        <end position="1754"/>
    </location>
</feature>
<dbReference type="Gene3D" id="1.10.1000.11">
    <property type="entry name" value="Arf Nucleotide-binding Site Opener,domain 2"/>
    <property type="match status" value="1"/>
</dbReference>
<dbReference type="GO" id="GO:0005085">
    <property type="term" value="F:guanyl-nucleotide exchange factor activity"/>
    <property type="evidence" value="ECO:0007669"/>
    <property type="project" value="InterPro"/>
</dbReference>
<protein>
    <submittedName>
        <fullName evidence="3">Pattern-formation protein/guanine nucleotide exchange factor</fullName>
    </submittedName>
</protein>
<feature type="region of interest" description="Disordered" evidence="1">
    <location>
        <begin position="592"/>
        <end position="638"/>
    </location>
</feature>
<dbReference type="OrthoDB" id="10258608at2759"/>
<dbReference type="GO" id="GO:0005794">
    <property type="term" value="C:Golgi apparatus"/>
    <property type="evidence" value="ECO:0007669"/>
    <property type="project" value="UniProtKB-ARBA"/>
</dbReference>
<dbReference type="PROSITE" id="PS50190">
    <property type="entry name" value="SEC7"/>
    <property type="match status" value="1"/>
</dbReference>
<dbReference type="SMART" id="SM00222">
    <property type="entry name" value="Sec7"/>
    <property type="match status" value="1"/>
</dbReference>
<dbReference type="GO" id="GO:0016192">
    <property type="term" value="P:vesicle-mediated transport"/>
    <property type="evidence" value="ECO:0007669"/>
    <property type="project" value="UniProtKB-ARBA"/>
</dbReference>
<dbReference type="SUPFAM" id="SSF48371">
    <property type="entry name" value="ARM repeat"/>
    <property type="match status" value="1"/>
</dbReference>
<dbReference type="CDD" id="cd00171">
    <property type="entry name" value="Sec7"/>
    <property type="match status" value="1"/>
</dbReference>
<evidence type="ECO:0000259" key="2">
    <source>
        <dbReference type="PROSITE" id="PS50190"/>
    </source>
</evidence>
<dbReference type="PANTHER" id="PTHR10663:SF388">
    <property type="entry name" value="GOLGI-SPECIFIC BREFELDIN A-RESISTANCE GUANINE NUCLEOTIDE EXCHANGE FACTOR 1"/>
    <property type="match status" value="1"/>
</dbReference>
<dbReference type="InterPro" id="IPR016024">
    <property type="entry name" value="ARM-type_fold"/>
</dbReference>
<feature type="compositionally biased region" description="Polar residues" evidence="1">
    <location>
        <begin position="103"/>
        <end position="120"/>
    </location>
</feature>
<dbReference type="InterPro" id="IPR035999">
    <property type="entry name" value="Sec7_dom_sf"/>
</dbReference>
<dbReference type="EMBL" id="CCYA01000252">
    <property type="protein sequence ID" value="CEH15023.1"/>
    <property type="molecule type" value="Genomic_DNA"/>
</dbReference>
<dbReference type="GO" id="GO:0032012">
    <property type="term" value="P:regulation of ARF protein signal transduction"/>
    <property type="evidence" value="ECO:0007669"/>
    <property type="project" value="InterPro"/>
</dbReference>
<dbReference type="Gene3D" id="1.10.220.20">
    <property type="match status" value="1"/>
</dbReference>
<feature type="compositionally biased region" description="Pro residues" evidence="1">
    <location>
        <begin position="619"/>
        <end position="629"/>
    </location>
</feature>
<name>A0A0P1BG11_9BASI</name>
<dbReference type="InterPro" id="IPR000904">
    <property type="entry name" value="Sec7_dom"/>
</dbReference>
<organism evidence="3 4">
    <name type="scientific">Ceraceosorus bombacis</name>
    <dbReference type="NCBI Taxonomy" id="401625"/>
    <lineage>
        <taxon>Eukaryota</taxon>
        <taxon>Fungi</taxon>
        <taxon>Dikarya</taxon>
        <taxon>Basidiomycota</taxon>
        <taxon>Ustilaginomycotina</taxon>
        <taxon>Exobasidiomycetes</taxon>
        <taxon>Ceraceosorales</taxon>
        <taxon>Ceraceosoraceae</taxon>
        <taxon>Ceraceosorus</taxon>
    </lineage>
</organism>
<proteinExistence type="predicted"/>
<reference evidence="3 4" key="1">
    <citation type="submission" date="2014-09" db="EMBL/GenBank/DDBJ databases">
        <authorList>
            <person name="Magalhaes I.L.F."/>
            <person name="Oliveira U."/>
            <person name="Santos F.R."/>
            <person name="Vidigal T.H.D.A."/>
            <person name="Brescovit A.D."/>
            <person name="Santos A.J."/>
        </authorList>
    </citation>
    <scope>NUCLEOTIDE SEQUENCE [LARGE SCALE GENOMIC DNA]</scope>
</reference>
<feature type="region of interest" description="Disordered" evidence="1">
    <location>
        <begin position="94"/>
        <end position="120"/>
    </location>
</feature>
<dbReference type="FunFam" id="1.10.1000.11:FF:000002">
    <property type="entry name" value="Cytohesin 1"/>
    <property type="match status" value="1"/>
</dbReference>
<dbReference type="Proteomes" id="UP000054845">
    <property type="component" value="Unassembled WGS sequence"/>
</dbReference>
<keyword evidence="4" id="KW-1185">Reference proteome</keyword>
<feature type="region of interest" description="Disordered" evidence="1">
    <location>
        <begin position="401"/>
        <end position="422"/>
    </location>
</feature>
<dbReference type="STRING" id="401625.A0A0P1BG11"/>
<accession>A0A0P1BG11</accession>
<evidence type="ECO:0000313" key="4">
    <source>
        <dbReference type="Proteomes" id="UP000054845"/>
    </source>
</evidence>
<feature type="domain" description="SEC7" evidence="2">
    <location>
        <begin position="752"/>
        <end position="944"/>
    </location>
</feature>
<feature type="region of interest" description="Disordered" evidence="1">
    <location>
        <begin position="1252"/>
        <end position="1281"/>
    </location>
</feature>